<proteinExistence type="predicted"/>
<keyword evidence="2" id="KW-1185">Reference proteome</keyword>
<organism evidence="1 2">
    <name type="scientific">Aspergillus vadensis (strain CBS 113365 / IMI 142717 / IBT 24658)</name>
    <dbReference type="NCBI Taxonomy" id="1448311"/>
    <lineage>
        <taxon>Eukaryota</taxon>
        <taxon>Fungi</taxon>
        <taxon>Dikarya</taxon>
        <taxon>Ascomycota</taxon>
        <taxon>Pezizomycotina</taxon>
        <taxon>Eurotiomycetes</taxon>
        <taxon>Eurotiomycetidae</taxon>
        <taxon>Eurotiales</taxon>
        <taxon>Aspergillaceae</taxon>
        <taxon>Aspergillus</taxon>
        <taxon>Aspergillus subgen. Circumdati</taxon>
    </lineage>
</organism>
<evidence type="ECO:0000313" key="1">
    <source>
        <dbReference type="EMBL" id="PYH71572.1"/>
    </source>
</evidence>
<dbReference type="RefSeq" id="XP_025565366.1">
    <property type="nucleotide sequence ID" value="XM_025710620.1"/>
</dbReference>
<sequence length="154" mass="17052">MSRGAILSYQWPFVQACWPINGASRSVMSRLPARIGLTRGFMSFYMIEGDISPNRIPRGPTVWLEEKGICWYPMLRGSYVLGGEVEWSDIDILNTMLDLFIENQHTIVVDATFTPAALKGKIKFVPNRKGHDFRAAKTAPGVGTGANAAGIMFL</sequence>
<dbReference type="AlphaFoldDB" id="A0A319CTJ5"/>
<evidence type="ECO:0000313" key="2">
    <source>
        <dbReference type="Proteomes" id="UP000248405"/>
    </source>
</evidence>
<gene>
    <name evidence="1" type="ORF">BO88DRAFT_451255</name>
</gene>
<dbReference type="OrthoDB" id="10527416at2759"/>
<dbReference type="GeneID" id="37215212"/>
<name>A0A319CTJ5_ASPVC</name>
<dbReference type="EMBL" id="KZ821618">
    <property type="protein sequence ID" value="PYH71572.1"/>
    <property type="molecule type" value="Genomic_DNA"/>
</dbReference>
<accession>A0A319CTJ5</accession>
<dbReference type="Proteomes" id="UP000248405">
    <property type="component" value="Unassembled WGS sequence"/>
</dbReference>
<dbReference type="PROSITE" id="PS51257">
    <property type="entry name" value="PROKAR_LIPOPROTEIN"/>
    <property type="match status" value="1"/>
</dbReference>
<protein>
    <submittedName>
        <fullName evidence="1">Uncharacterized protein</fullName>
    </submittedName>
</protein>
<reference evidence="1" key="1">
    <citation type="submission" date="2016-12" db="EMBL/GenBank/DDBJ databases">
        <title>The genomes of Aspergillus section Nigri reveals drivers in fungal speciation.</title>
        <authorList>
            <consortium name="DOE Joint Genome Institute"/>
            <person name="Vesth T.C."/>
            <person name="Nybo J."/>
            <person name="Theobald S."/>
            <person name="Brandl J."/>
            <person name="Frisvad J.C."/>
            <person name="Nielsen K.F."/>
            <person name="Lyhne E.K."/>
            <person name="Kogle M.E."/>
            <person name="Kuo A."/>
            <person name="Riley R."/>
            <person name="Clum A."/>
            <person name="Nolan M."/>
            <person name="Lipzen A."/>
            <person name="Salamov A."/>
            <person name="Henrissat B."/>
            <person name="Wiebenga A."/>
            <person name="De Vries R.P."/>
            <person name="Grigoriev I.V."/>
            <person name="Mortensen U.H."/>
            <person name="Andersen M.R."/>
            <person name="Baker S.E."/>
        </authorList>
    </citation>
    <scope>NUCLEOTIDE SEQUENCE [LARGE SCALE GENOMIC DNA]</scope>
    <source>
        <strain evidence="1">CBS 113365</strain>
    </source>
</reference>